<dbReference type="AlphaFoldDB" id="A0A542E2L8"/>
<evidence type="ECO:0000313" key="2">
    <source>
        <dbReference type="Proteomes" id="UP000317893"/>
    </source>
</evidence>
<dbReference type="InterPro" id="IPR023393">
    <property type="entry name" value="START-like_dom_sf"/>
</dbReference>
<reference evidence="1 2" key="1">
    <citation type="submission" date="2019-06" db="EMBL/GenBank/DDBJ databases">
        <title>Sequencing the genomes of 1000 actinobacteria strains.</title>
        <authorList>
            <person name="Klenk H.-P."/>
        </authorList>
    </citation>
    <scope>NUCLEOTIDE SEQUENCE [LARGE SCALE GENOMIC DNA]</scope>
    <source>
        <strain evidence="1 2">DSM 18607</strain>
    </source>
</reference>
<keyword evidence="2" id="KW-1185">Reference proteome</keyword>
<evidence type="ECO:0000313" key="1">
    <source>
        <dbReference type="EMBL" id="TQJ09583.1"/>
    </source>
</evidence>
<dbReference type="Pfam" id="PF10698">
    <property type="entry name" value="DUF2505"/>
    <property type="match status" value="1"/>
</dbReference>
<name>A0A542E2L8_9MICO</name>
<proteinExistence type="predicted"/>
<dbReference type="RefSeq" id="WP_141848928.1">
    <property type="nucleotide sequence ID" value="NZ_BAAAPR010000009.1"/>
</dbReference>
<dbReference type="InterPro" id="IPR019639">
    <property type="entry name" value="DUF2505"/>
</dbReference>
<comment type="caution">
    <text evidence="1">The sequence shown here is derived from an EMBL/GenBank/DDBJ whole genome shotgun (WGS) entry which is preliminary data.</text>
</comment>
<dbReference type="Proteomes" id="UP000317893">
    <property type="component" value="Unassembled WGS sequence"/>
</dbReference>
<gene>
    <name evidence="1" type="ORF">FB458_2695</name>
</gene>
<dbReference type="SUPFAM" id="SSF55961">
    <property type="entry name" value="Bet v1-like"/>
    <property type="match status" value="1"/>
</dbReference>
<dbReference type="OrthoDB" id="3266819at2"/>
<dbReference type="Gene3D" id="3.30.530.20">
    <property type="match status" value="1"/>
</dbReference>
<protein>
    <submittedName>
        <fullName evidence="1">Uncharacterized protein DUF2505</fullName>
    </submittedName>
</protein>
<sequence>MRISRSFEYPADPHAVAAMVADPAFQARKCEATHAESHTESVTPLGDSTQIRTRRVMPTDDFPDFVRSMVGPKIAVSETYVWSAPAADGSRDGTVEVEVGDGKVPVAMTGTMTLRPGGPGSVVRIEGELKAKVPLIGGRIEKAAEPAVLDAIAKEREVGLEWLGAS</sequence>
<accession>A0A542E2L8</accession>
<dbReference type="EMBL" id="VFMN01000001">
    <property type="protein sequence ID" value="TQJ09583.1"/>
    <property type="molecule type" value="Genomic_DNA"/>
</dbReference>
<organism evidence="1 2">
    <name type="scientific">Lapillicoccus jejuensis</name>
    <dbReference type="NCBI Taxonomy" id="402171"/>
    <lineage>
        <taxon>Bacteria</taxon>
        <taxon>Bacillati</taxon>
        <taxon>Actinomycetota</taxon>
        <taxon>Actinomycetes</taxon>
        <taxon>Micrococcales</taxon>
        <taxon>Intrasporangiaceae</taxon>
        <taxon>Lapillicoccus</taxon>
    </lineage>
</organism>